<evidence type="ECO:0000256" key="8">
    <source>
        <dbReference type="ARBA" id="ARBA00022927"/>
    </source>
</evidence>
<proteinExistence type="inferred from homology"/>
<dbReference type="GO" id="GO:0045039">
    <property type="term" value="P:protein insertion into mitochondrial inner membrane"/>
    <property type="evidence" value="ECO:0007669"/>
    <property type="project" value="InterPro"/>
</dbReference>
<reference evidence="13" key="1">
    <citation type="journal article" date="2019" name="Database">
        <title>The radish genome database (RadishGD): an integrated information resource for radish genomics.</title>
        <authorList>
            <person name="Yu H.J."/>
            <person name="Baek S."/>
            <person name="Lee Y.J."/>
            <person name="Cho A."/>
            <person name="Mun J.H."/>
        </authorList>
    </citation>
    <scope>NUCLEOTIDE SEQUENCE [LARGE SCALE GENOMIC DNA]</scope>
    <source>
        <strain evidence="13">cv. WK10039</strain>
    </source>
</reference>
<keyword evidence="8" id="KW-0653">Protein transport</keyword>
<dbReference type="Pfam" id="PF02466">
    <property type="entry name" value="Tim17"/>
    <property type="match status" value="1"/>
</dbReference>
<evidence type="ECO:0000259" key="12">
    <source>
        <dbReference type="Pfam" id="PF00536"/>
    </source>
</evidence>
<feature type="domain" description="SAM" evidence="12">
    <location>
        <begin position="207"/>
        <end position="255"/>
    </location>
</feature>
<dbReference type="Gene3D" id="1.10.150.50">
    <property type="entry name" value="Transcription Factor, Ets-1"/>
    <property type="match status" value="1"/>
</dbReference>
<evidence type="ECO:0000256" key="10">
    <source>
        <dbReference type="ARBA" id="ARBA00023136"/>
    </source>
</evidence>
<dbReference type="PANTHER" id="PTHR14110">
    <property type="entry name" value="MITOCHONDRIAL IMPORT INNER MEMBRANE TRANSLOCASE SUBUNIT TIM22"/>
    <property type="match status" value="1"/>
</dbReference>
<keyword evidence="10" id="KW-0472">Membrane</keyword>
<dbReference type="RefSeq" id="XP_018433852.1">
    <property type="nucleotide sequence ID" value="XM_018578350.2"/>
</dbReference>
<dbReference type="GO" id="GO:0008320">
    <property type="term" value="F:protein transmembrane transporter activity"/>
    <property type="evidence" value="ECO:0007669"/>
    <property type="project" value="TreeGrafter"/>
</dbReference>
<dbReference type="OrthoDB" id="507126at2759"/>
<evidence type="ECO:0000256" key="5">
    <source>
        <dbReference type="ARBA" id="ARBA00022640"/>
    </source>
</evidence>
<evidence type="ECO:0000256" key="4">
    <source>
        <dbReference type="ARBA" id="ARBA00022528"/>
    </source>
</evidence>
<dbReference type="GO" id="GO:0016031">
    <property type="term" value="P:tRNA import into mitochondrion"/>
    <property type="evidence" value="ECO:0007669"/>
    <property type="project" value="UniProtKB-ARBA"/>
</dbReference>
<dbReference type="GO" id="GO:0045036">
    <property type="term" value="P:protein targeting to chloroplast"/>
    <property type="evidence" value="ECO:0007669"/>
    <property type="project" value="TreeGrafter"/>
</dbReference>
<evidence type="ECO:0000256" key="6">
    <source>
        <dbReference type="ARBA" id="ARBA00022692"/>
    </source>
</evidence>
<dbReference type="Proteomes" id="UP000504610">
    <property type="component" value="Chromosome 6"/>
</dbReference>
<accession>A0A6J0JDZ7</accession>
<protein>
    <submittedName>
        <fullName evidence="14">Chloroplastic import inner membrane translocase subunit HP30-1</fullName>
    </submittedName>
</protein>
<dbReference type="GO" id="GO:0009706">
    <property type="term" value="C:chloroplast inner membrane"/>
    <property type="evidence" value="ECO:0007669"/>
    <property type="project" value="UniProtKB-SubCell"/>
</dbReference>
<sequence length="265" mass="28373">MGLGGGEGGEERRSGGEKMMMAMSSLFSDQQQNPIQQIQVKFKEVEVGVKTWLSKQSIPVEAAVVATMSGVQGAFIGGLMGTLSPEMPQTSNDPQAMASMKQAQALVGGPWVQARNFAAITGVNAGIACVMKRVRGKEDLESAVVAALGSGFAYSLVSQGLQGQPVNAITTAAGFAVFQGIFFKLGERFSKPSPEDPFYTRSRSMLLKLGLQKYEKNFKKGLLTDPTLPLLTDSALRDVSIPPGPRLLILDHIQRDPEIKGKRGK</sequence>
<keyword evidence="13" id="KW-1185">Reference proteome</keyword>
<dbReference type="PANTHER" id="PTHR14110:SF32">
    <property type="entry name" value="CHLOROPLASTIC IMPORT INNER MEMBRANE TRANSLOCASE SUBUNIT HP30-1"/>
    <property type="match status" value="1"/>
</dbReference>
<dbReference type="GeneID" id="108806283"/>
<reference evidence="14" key="2">
    <citation type="submission" date="2025-08" db="UniProtKB">
        <authorList>
            <consortium name="RefSeq"/>
        </authorList>
    </citation>
    <scope>IDENTIFICATION</scope>
    <source>
        <tissue evidence="14">Leaf</tissue>
    </source>
</reference>
<dbReference type="GO" id="GO:0042721">
    <property type="term" value="C:TIM22 mitochondrial import inner membrane insertion complex"/>
    <property type="evidence" value="ECO:0007669"/>
    <property type="project" value="InterPro"/>
</dbReference>
<evidence type="ECO:0000256" key="7">
    <source>
        <dbReference type="ARBA" id="ARBA00022780"/>
    </source>
</evidence>
<keyword evidence="5" id="KW-0934">Plastid</keyword>
<dbReference type="KEGG" id="rsz:108806283"/>
<organism evidence="13 14">
    <name type="scientific">Raphanus sativus</name>
    <name type="common">Radish</name>
    <name type="synonym">Raphanus raphanistrum var. sativus</name>
    <dbReference type="NCBI Taxonomy" id="3726"/>
    <lineage>
        <taxon>Eukaryota</taxon>
        <taxon>Viridiplantae</taxon>
        <taxon>Streptophyta</taxon>
        <taxon>Embryophyta</taxon>
        <taxon>Tracheophyta</taxon>
        <taxon>Spermatophyta</taxon>
        <taxon>Magnoliopsida</taxon>
        <taxon>eudicotyledons</taxon>
        <taxon>Gunneridae</taxon>
        <taxon>Pentapetalae</taxon>
        <taxon>rosids</taxon>
        <taxon>malvids</taxon>
        <taxon>Brassicales</taxon>
        <taxon>Brassicaceae</taxon>
        <taxon>Brassiceae</taxon>
        <taxon>Raphanus</taxon>
    </lineage>
</organism>
<keyword evidence="7" id="KW-1001">Plastid inner membrane</keyword>
<dbReference type="FunFam" id="1.10.150.50:FF:000069">
    <property type="entry name" value="mitochondrial import inner membrane translocase subunit TIM22-like"/>
    <property type="match status" value="1"/>
</dbReference>
<comment type="similarity">
    <text evidence="2">Belongs to the Tim17/Tim22/Tim23 family.</text>
</comment>
<keyword evidence="3" id="KW-0813">Transport</keyword>
<dbReference type="AlphaFoldDB" id="A0A6J0JDZ7"/>
<dbReference type="InterPro" id="IPR013761">
    <property type="entry name" value="SAM/pointed_sf"/>
</dbReference>
<gene>
    <name evidence="14" type="primary">LOC108806283</name>
</gene>
<evidence type="ECO:0000256" key="11">
    <source>
        <dbReference type="ARBA" id="ARBA00062478"/>
    </source>
</evidence>
<dbReference type="InterPro" id="IPR039175">
    <property type="entry name" value="TIM22"/>
</dbReference>
<evidence type="ECO:0000256" key="1">
    <source>
        <dbReference type="ARBA" id="ARBA00004478"/>
    </source>
</evidence>
<dbReference type="InterPro" id="IPR001660">
    <property type="entry name" value="SAM"/>
</dbReference>
<evidence type="ECO:0000256" key="2">
    <source>
        <dbReference type="ARBA" id="ARBA00008444"/>
    </source>
</evidence>
<comment type="subunit">
    <text evidence="11">Probable component of a protein-conducting channel made of HP30-1, HP30-2 and HP20 that mediates the import of transit sequence-less proteins into the chloroplastic inner membrane. Interacts with CEQORH.</text>
</comment>
<keyword evidence="4" id="KW-0150">Chloroplast</keyword>
<comment type="subcellular location">
    <subcellularLocation>
        <location evidence="1">Plastid</location>
        <location evidence="1">Chloroplast inner membrane</location>
        <topology evidence="1">Multi-pass membrane protein</topology>
    </subcellularLocation>
</comment>
<evidence type="ECO:0000313" key="14">
    <source>
        <dbReference type="RefSeq" id="XP_018433852.1"/>
    </source>
</evidence>
<name>A0A6J0JDZ7_RAPSA</name>
<dbReference type="Pfam" id="PF00536">
    <property type="entry name" value="SAM_1"/>
    <property type="match status" value="1"/>
</dbReference>
<evidence type="ECO:0000313" key="13">
    <source>
        <dbReference type="Proteomes" id="UP000504610"/>
    </source>
</evidence>
<evidence type="ECO:0000256" key="9">
    <source>
        <dbReference type="ARBA" id="ARBA00022989"/>
    </source>
</evidence>
<keyword evidence="6" id="KW-0812">Transmembrane</keyword>
<evidence type="ECO:0000256" key="3">
    <source>
        <dbReference type="ARBA" id="ARBA00022448"/>
    </source>
</evidence>
<keyword evidence="9" id="KW-1133">Transmembrane helix</keyword>
<dbReference type="SUPFAM" id="SSF47769">
    <property type="entry name" value="SAM/Pointed domain"/>
    <property type="match status" value="1"/>
</dbReference>